<sequence>MSHMMRKLKLGWRTLFRDCKHPYSPSVTVPSQFLPVLCIGSSSCKGYAVALHRLRSPTLVRMLTDAARLHGVGHTAILSCEPDTFEATFCLLERSFAGLVNIPLSQNCKRS</sequence>
<reference evidence="1" key="1">
    <citation type="submission" date="2021-08" db="EMBL/GenBank/DDBJ databases">
        <title>WGS assembly of Ceratopteris richardii.</title>
        <authorList>
            <person name="Marchant D.B."/>
            <person name="Chen G."/>
            <person name="Jenkins J."/>
            <person name="Shu S."/>
            <person name="Leebens-Mack J."/>
            <person name="Grimwood J."/>
            <person name="Schmutz J."/>
            <person name="Soltis P."/>
            <person name="Soltis D."/>
            <person name="Chen Z.-H."/>
        </authorList>
    </citation>
    <scope>NUCLEOTIDE SEQUENCE</scope>
    <source>
        <strain evidence="1">Whitten #5841</strain>
        <tissue evidence="1">Leaf</tissue>
    </source>
</reference>
<dbReference type="OrthoDB" id="10474119at2759"/>
<dbReference type="EMBL" id="CM035425">
    <property type="protein sequence ID" value="KAH7330839.1"/>
    <property type="molecule type" value="Genomic_DNA"/>
</dbReference>
<gene>
    <name evidence="1" type="ORF">KP509_20G004800</name>
</gene>
<dbReference type="Proteomes" id="UP000825935">
    <property type="component" value="Chromosome 20"/>
</dbReference>
<proteinExistence type="predicted"/>
<organism evidence="1 2">
    <name type="scientific">Ceratopteris richardii</name>
    <name type="common">Triangle waterfern</name>
    <dbReference type="NCBI Taxonomy" id="49495"/>
    <lineage>
        <taxon>Eukaryota</taxon>
        <taxon>Viridiplantae</taxon>
        <taxon>Streptophyta</taxon>
        <taxon>Embryophyta</taxon>
        <taxon>Tracheophyta</taxon>
        <taxon>Polypodiopsida</taxon>
        <taxon>Polypodiidae</taxon>
        <taxon>Polypodiales</taxon>
        <taxon>Pteridineae</taxon>
        <taxon>Pteridaceae</taxon>
        <taxon>Parkerioideae</taxon>
        <taxon>Ceratopteris</taxon>
    </lineage>
</organism>
<comment type="caution">
    <text evidence="1">The sequence shown here is derived from an EMBL/GenBank/DDBJ whole genome shotgun (WGS) entry which is preliminary data.</text>
</comment>
<evidence type="ECO:0000313" key="2">
    <source>
        <dbReference type="Proteomes" id="UP000825935"/>
    </source>
</evidence>
<accession>A0A8T2SD82</accession>
<name>A0A8T2SD82_CERRI</name>
<dbReference type="AlphaFoldDB" id="A0A8T2SD82"/>
<evidence type="ECO:0000313" key="1">
    <source>
        <dbReference type="EMBL" id="KAH7330839.1"/>
    </source>
</evidence>
<keyword evidence="2" id="KW-1185">Reference proteome</keyword>
<protein>
    <submittedName>
        <fullName evidence="1">Uncharacterized protein</fullName>
    </submittedName>
</protein>